<name>A0A183PEV4_9TREM</name>
<dbReference type="Proteomes" id="UP000269396">
    <property type="component" value="Unassembled WGS sequence"/>
</dbReference>
<dbReference type="AlphaFoldDB" id="A0A183PEV4"/>
<gene>
    <name evidence="1" type="ORF">SMTD_LOCUS12890</name>
</gene>
<organism evidence="1 2">
    <name type="scientific">Schistosoma mattheei</name>
    <dbReference type="NCBI Taxonomy" id="31246"/>
    <lineage>
        <taxon>Eukaryota</taxon>
        <taxon>Metazoa</taxon>
        <taxon>Spiralia</taxon>
        <taxon>Lophotrochozoa</taxon>
        <taxon>Platyhelminthes</taxon>
        <taxon>Trematoda</taxon>
        <taxon>Digenea</taxon>
        <taxon>Strigeidida</taxon>
        <taxon>Schistosomatoidea</taxon>
        <taxon>Schistosomatidae</taxon>
        <taxon>Schistosoma</taxon>
    </lineage>
</organism>
<dbReference type="EMBL" id="UZAL01032918">
    <property type="protein sequence ID" value="VDP62135.1"/>
    <property type="molecule type" value="Genomic_DNA"/>
</dbReference>
<keyword evidence="2" id="KW-1185">Reference proteome</keyword>
<reference evidence="1 2" key="1">
    <citation type="submission" date="2018-11" db="EMBL/GenBank/DDBJ databases">
        <authorList>
            <consortium name="Pathogen Informatics"/>
        </authorList>
    </citation>
    <scope>NUCLEOTIDE SEQUENCE [LARGE SCALE GENOMIC DNA]</scope>
    <source>
        <strain>Denwood</strain>
        <strain evidence="2">Zambia</strain>
    </source>
</reference>
<proteinExistence type="predicted"/>
<accession>A0A183PEV4</accession>
<sequence length="73" mass="8493">MDISTNENVLDSLTSSQLPKSWISPQINNNHQNIDQNDNQNSNIQTNNQGTNEIDNIKEKWNKYLRPIPYSYT</sequence>
<protein>
    <submittedName>
        <fullName evidence="1">Uncharacterized protein</fullName>
    </submittedName>
</protein>
<evidence type="ECO:0000313" key="1">
    <source>
        <dbReference type="EMBL" id="VDP62135.1"/>
    </source>
</evidence>
<evidence type="ECO:0000313" key="2">
    <source>
        <dbReference type="Proteomes" id="UP000269396"/>
    </source>
</evidence>